<accession>A0A1H3SIA3</accession>
<protein>
    <submittedName>
        <fullName evidence="1">Uncharacterized protein</fullName>
    </submittedName>
</protein>
<evidence type="ECO:0000313" key="2">
    <source>
        <dbReference type="Proteomes" id="UP000198625"/>
    </source>
</evidence>
<organism evidence="1 2">
    <name type="scientific">Proteiniborus ethanoligenes</name>
    <dbReference type="NCBI Taxonomy" id="415015"/>
    <lineage>
        <taxon>Bacteria</taxon>
        <taxon>Bacillati</taxon>
        <taxon>Bacillota</taxon>
        <taxon>Clostridia</taxon>
        <taxon>Eubacteriales</taxon>
        <taxon>Proteiniborus</taxon>
    </lineage>
</organism>
<dbReference type="RefSeq" id="WP_176967996.1">
    <property type="nucleotide sequence ID" value="NZ_FNQE01000045.1"/>
</dbReference>
<keyword evidence="2" id="KW-1185">Reference proteome</keyword>
<dbReference type="Proteomes" id="UP000198625">
    <property type="component" value="Unassembled WGS sequence"/>
</dbReference>
<name>A0A1H3SIA3_9FIRM</name>
<evidence type="ECO:0000313" key="1">
    <source>
        <dbReference type="EMBL" id="SDZ37457.1"/>
    </source>
</evidence>
<proteinExistence type="predicted"/>
<gene>
    <name evidence="1" type="ORF">SAMN05660462_02917</name>
</gene>
<reference evidence="2" key="1">
    <citation type="submission" date="2016-10" db="EMBL/GenBank/DDBJ databases">
        <authorList>
            <person name="Varghese N."/>
            <person name="Submissions S."/>
        </authorList>
    </citation>
    <scope>NUCLEOTIDE SEQUENCE [LARGE SCALE GENOMIC DNA]</scope>
    <source>
        <strain evidence="2">DSM 21650</strain>
    </source>
</reference>
<dbReference type="EMBL" id="FNQE01000045">
    <property type="protein sequence ID" value="SDZ37457.1"/>
    <property type="molecule type" value="Genomic_DNA"/>
</dbReference>
<dbReference type="AlphaFoldDB" id="A0A1H3SIA3"/>
<sequence length="55" mass="6563">MNDMDNVEKLLCELSISFITLFDMLKKKGIISQKEYISHTSFKKEFLQNTRYNNN</sequence>